<dbReference type="NCBIfam" id="NF038128">
    <property type="entry name" value="choice_anch_J"/>
    <property type="match status" value="1"/>
</dbReference>
<feature type="signal peptide" evidence="2">
    <location>
        <begin position="1"/>
        <end position="29"/>
    </location>
</feature>
<dbReference type="Gene3D" id="2.60.120.260">
    <property type="entry name" value="Galactose-binding domain-like"/>
    <property type="match status" value="1"/>
</dbReference>
<accession>A0A9W6KWG7</accession>
<reference evidence="3" key="2">
    <citation type="submission" date="2023-01" db="EMBL/GenBank/DDBJ databases">
        <authorList>
            <person name="Sun Q."/>
            <person name="Evtushenko L."/>
        </authorList>
    </citation>
    <scope>NUCLEOTIDE SEQUENCE</scope>
    <source>
        <strain evidence="3">VKM Ac-1321</strain>
    </source>
</reference>
<keyword evidence="4" id="KW-1185">Reference proteome</keyword>
<dbReference type="EMBL" id="BSFP01000076">
    <property type="protein sequence ID" value="GLL06714.1"/>
    <property type="molecule type" value="Genomic_DNA"/>
</dbReference>
<gene>
    <name evidence="3" type="ORF">GCM10017581_084640</name>
</gene>
<reference evidence="3" key="1">
    <citation type="journal article" date="2014" name="Int. J. Syst. Evol. Microbiol.">
        <title>Complete genome sequence of Corynebacterium casei LMG S-19264T (=DSM 44701T), isolated from a smear-ripened cheese.</title>
        <authorList>
            <consortium name="US DOE Joint Genome Institute (JGI-PGF)"/>
            <person name="Walter F."/>
            <person name="Albersmeier A."/>
            <person name="Kalinowski J."/>
            <person name="Ruckert C."/>
        </authorList>
    </citation>
    <scope>NUCLEOTIDE SEQUENCE</scope>
    <source>
        <strain evidence="3">VKM Ac-1321</strain>
    </source>
</reference>
<organism evidence="3 4">
    <name type="scientific">Dactylosporangium matsuzakiense</name>
    <dbReference type="NCBI Taxonomy" id="53360"/>
    <lineage>
        <taxon>Bacteria</taxon>
        <taxon>Bacillati</taxon>
        <taxon>Actinomycetota</taxon>
        <taxon>Actinomycetes</taxon>
        <taxon>Micromonosporales</taxon>
        <taxon>Micromonosporaceae</taxon>
        <taxon>Dactylosporangium</taxon>
    </lineage>
</organism>
<evidence type="ECO:0000256" key="1">
    <source>
        <dbReference type="SAM" id="MobiDB-lite"/>
    </source>
</evidence>
<evidence type="ECO:0000256" key="2">
    <source>
        <dbReference type="SAM" id="SignalP"/>
    </source>
</evidence>
<evidence type="ECO:0008006" key="5">
    <source>
        <dbReference type="Google" id="ProtNLM"/>
    </source>
</evidence>
<dbReference type="Pfam" id="PF20773">
    <property type="entry name" value="InhA-like_MAM"/>
    <property type="match status" value="1"/>
</dbReference>
<feature type="chain" id="PRO_5040757444" description="Immune inhibitor A peptidase M6" evidence="2">
    <location>
        <begin position="30"/>
        <end position="745"/>
    </location>
</feature>
<proteinExistence type="predicted"/>
<sequence length="745" mass="79542">MARKGLAAATAVALAIPVLVALPTSSAFAAPAKAPAKAPVSDSSGEAQKGLSRSILTLDGKVVDMNQGLGQQGKQTAQKRSTLAAAETPPVGTVRQWLGSDSQLGRNYRKDYVLRGVGQKIELWVAVDRAFPAGDCRNQVAGTTDVTDAQVASFIQEFDTNMYPKETATFSTPVSRDGTHAVLGPDKNGNGGVYTGGGDKTVALVDNIRDANYYNFPAAASYTAGFFSEALDDYFDRNVMTIDVYDWQHRTGDNPPDNPSSDVCVSRPARPNTYEGTFAHEWQHLLESYQDSNEGVWLNEGLSDFAQTLTGYVDTTKKIDEFGNDSHVNCFQGWGIVQTPYNPNTRDCGGAQNSLNLWGEGGTSSSILADYGNAYELVTYLYDHFGLDIITRLHRDGALQGIPSVEAAVKAKGAKDFYSVLHDYQSMVLLDRIVGDSQWGIVLGADKRKVTSKTLRSTVNLANPQSYSVPGAAPNGADYVLLQKNGQPIAGKDLRSLKFSGVDTLPVAPLAWTLATDDPDRPGNSVLFSGNADNLDVSAVTSVTVPTTNPTLTFLAKYGAEATYDYGYVQVSTDGGATYTSIAGDKTVAGPLGPGLNGTTTGFEPHSFDLSAYAGKSILLSLRYVSDGGTSEGGLKIDDVKLGDTLISDGSSLAPFKSPTQVRPIVVKNYNVKLIGIDEQHAFAWQFEFNGQKNIALNWIQLALLSLFPKVVAVVAYDEPTEQVQQYAPYTLTVNGVTQPGGGGA</sequence>
<evidence type="ECO:0000313" key="4">
    <source>
        <dbReference type="Proteomes" id="UP001143480"/>
    </source>
</evidence>
<feature type="compositionally biased region" description="Polar residues" evidence="1">
    <location>
        <begin position="69"/>
        <end position="81"/>
    </location>
</feature>
<feature type="region of interest" description="Disordered" evidence="1">
    <location>
        <begin position="69"/>
        <end position="88"/>
    </location>
</feature>
<dbReference type="AlphaFoldDB" id="A0A9W6KWG7"/>
<name>A0A9W6KWG7_9ACTN</name>
<evidence type="ECO:0000313" key="3">
    <source>
        <dbReference type="EMBL" id="GLL06714.1"/>
    </source>
</evidence>
<dbReference type="Proteomes" id="UP001143480">
    <property type="component" value="Unassembled WGS sequence"/>
</dbReference>
<keyword evidence="2" id="KW-0732">Signal</keyword>
<comment type="caution">
    <text evidence="3">The sequence shown here is derived from an EMBL/GenBank/DDBJ whole genome shotgun (WGS) entry which is preliminary data.</text>
</comment>
<dbReference type="RefSeq" id="WP_261959260.1">
    <property type="nucleotide sequence ID" value="NZ_BAAAXA010000001.1"/>
</dbReference>
<protein>
    <recommendedName>
        <fullName evidence="5">Immune inhibitor A peptidase M6</fullName>
    </recommendedName>
</protein>